<evidence type="ECO:0000256" key="14">
    <source>
        <dbReference type="PIRSR" id="PIRSR618044-2"/>
    </source>
</evidence>
<dbReference type="GO" id="GO:0008360">
    <property type="term" value="P:regulation of cell shape"/>
    <property type="evidence" value="ECO:0007669"/>
    <property type="project" value="UniProtKB-KW"/>
</dbReference>
<dbReference type="Gene3D" id="3.40.710.10">
    <property type="entry name" value="DD-peptidase/beta-lactamase superfamily"/>
    <property type="match status" value="1"/>
</dbReference>
<dbReference type="UniPathway" id="UPA00219"/>
<keyword evidence="7" id="KW-0732">Signal</keyword>
<feature type="active site" description="Acyl-ester intermediate" evidence="13">
    <location>
        <position position="53"/>
    </location>
</feature>
<comment type="pathway">
    <text evidence="2">Cell wall biogenesis; peptidoglycan biosynthesis.</text>
</comment>
<evidence type="ECO:0000256" key="6">
    <source>
        <dbReference type="ARBA" id="ARBA00022670"/>
    </source>
</evidence>
<feature type="active site" evidence="13">
    <location>
        <position position="113"/>
    </location>
</feature>
<evidence type="ECO:0000256" key="11">
    <source>
        <dbReference type="ARBA" id="ARBA00023316"/>
    </source>
</evidence>
<accession>W2V0R9</accession>
<gene>
    <name evidence="17" type="ORF">P857_133</name>
</gene>
<keyword evidence="11" id="KW-0961">Cell wall biogenesis/degradation</keyword>
<dbReference type="Pfam" id="PF07943">
    <property type="entry name" value="PBP5_C"/>
    <property type="match status" value="1"/>
</dbReference>
<reference evidence="17 18" key="1">
    <citation type="journal article" date="2013" name="PLoS ONE">
        <title>Bacterial endosymbiosis in a chordate host: long-term co-evolution and conservation of secondary metabolism.</title>
        <authorList>
            <person name="Kwan J.C."/>
            <person name="Schmidt E.W."/>
        </authorList>
    </citation>
    <scope>NUCLEOTIDE SEQUENCE [LARGE SCALE GENOMIC DNA]</scope>
    <source>
        <strain evidence="18">L6</strain>
    </source>
</reference>
<keyword evidence="6" id="KW-0645">Protease</keyword>
<feature type="domain" description="Peptidase S11 D-Ala-D-Ala carboxypeptidase A C-terminal" evidence="16">
    <location>
        <begin position="265"/>
        <end position="360"/>
    </location>
</feature>
<evidence type="ECO:0000256" key="7">
    <source>
        <dbReference type="ARBA" id="ARBA00022729"/>
    </source>
</evidence>
<keyword evidence="18" id="KW-1185">Reference proteome</keyword>
<dbReference type="InterPro" id="IPR018044">
    <property type="entry name" value="Peptidase_S11"/>
</dbReference>
<evidence type="ECO:0000313" key="17">
    <source>
        <dbReference type="EMBL" id="ETO91058.1"/>
    </source>
</evidence>
<dbReference type="PRINTS" id="PR00725">
    <property type="entry name" value="DADACBPTASE1"/>
</dbReference>
<dbReference type="SUPFAM" id="SSF56601">
    <property type="entry name" value="beta-lactamase/transpeptidase-like"/>
    <property type="match status" value="1"/>
</dbReference>
<evidence type="ECO:0000256" key="2">
    <source>
        <dbReference type="ARBA" id="ARBA00004752"/>
    </source>
</evidence>
<keyword evidence="5 17" id="KW-0121">Carboxypeptidase</keyword>
<dbReference type="PATRIC" id="fig|1401685.3.peg.954"/>
<dbReference type="PANTHER" id="PTHR21581:SF6">
    <property type="entry name" value="TRAFFICKING PROTEIN PARTICLE COMPLEX SUBUNIT 12"/>
    <property type="match status" value="1"/>
</dbReference>
<proteinExistence type="inferred from homology"/>
<dbReference type="SUPFAM" id="SSF69189">
    <property type="entry name" value="Penicillin-binding protein associated domain"/>
    <property type="match status" value="1"/>
</dbReference>
<feature type="binding site" evidence="14">
    <location>
        <position position="215"/>
    </location>
    <ligand>
        <name>substrate</name>
    </ligand>
</feature>
<evidence type="ECO:0000256" key="5">
    <source>
        <dbReference type="ARBA" id="ARBA00022645"/>
    </source>
</evidence>
<dbReference type="GO" id="GO:0009252">
    <property type="term" value="P:peptidoglycan biosynthetic process"/>
    <property type="evidence" value="ECO:0007669"/>
    <property type="project" value="UniProtKB-UniPathway"/>
</dbReference>
<dbReference type="GO" id="GO:0006508">
    <property type="term" value="P:proteolysis"/>
    <property type="evidence" value="ECO:0007669"/>
    <property type="project" value="UniProtKB-KW"/>
</dbReference>
<sequence>MKLITFYIFLAVIVPGQYVFANIEKKYSKIIFDENTQTVISEENADTRIFPSSMTKIMTLLVAFDKIGKGEISLSDQVTVSNRAWSKKGSSMFLKEGQQVSIEDLITGVIVVSGNDASIALAEGISGSVEEFVKEMNALALSIGLKQSHFVNPSGWPEDNHYMSTRDILKISREIFLKYPEYHKIFTLPKFTFNDVTQPNSNHLLNSEMGIDGIKTGATDRGGFGIATTAIQDNRRVFIVNNGLSTSKARFDDALRSFRVAFYQYTEKNLYSKGDVIAEIPINDGTKKSFVVIAPCDILVLLPKNSFKSINVEIDHHTPLIAPIKNGDKVADIIVFSISNNDEKIILKTIPVFVDQNIHKISAIHSVFRKLFMIS</sequence>
<evidence type="ECO:0000256" key="3">
    <source>
        <dbReference type="ARBA" id="ARBA00007164"/>
    </source>
</evidence>
<dbReference type="InterPro" id="IPR012338">
    <property type="entry name" value="Beta-lactam/transpept-like"/>
</dbReference>
<evidence type="ECO:0000256" key="1">
    <source>
        <dbReference type="ARBA" id="ARBA00003217"/>
    </source>
</evidence>
<dbReference type="EC" id="3.4.16.4" evidence="4"/>
<comment type="similarity">
    <text evidence="3 15">Belongs to the peptidase S11 family.</text>
</comment>
<dbReference type="STRING" id="1401685.P857_133"/>
<dbReference type="GO" id="GO:0009002">
    <property type="term" value="F:serine-type D-Ala-D-Ala carboxypeptidase activity"/>
    <property type="evidence" value="ECO:0007669"/>
    <property type="project" value="UniProtKB-EC"/>
</dbReference>
<evidence type="ECO:0000256" key="13">
    <source>
        <dbReference type="PIRSR" id="PIRSR618044-1"/>
    </source>
</evidence>
<keyword evidence="8" id="KW-0378">Hydrolase</keyword>
<evidence type="ECO:0000256" key="8">
    <source>
        <dbReference type="ARBA" id="ARBA00022801"/>
    </source>
</evidence>
<dbReference type="EMBL" id="AXCJ01000009">
    <property type="protein sequence ID" value="ETO91058.1"/>
    <property type="molecule type" value="Genomic_DNA"/>
</dbReference>
<dbReference type="InterPro" id="IPR015956">
    <property type="entry name" value="Peniciliin-bd_prot_C_sf"/>
</dbReference>
<comment type="function">
    <text evidence="1">Removes C-terminal D-alanyl residues from sugar-peptide cell wall precursors.</text>
</comment>
<dbReference type="Proteomes" id="UP000018951">
    <property type="component" value="Unassembled WGS sequence"/>
</dbReference>
<evidence type="ECO:0000256" key="9">
    <source>
        <dbReference type="ARBA" id="ARBA00022960"/>
    </source>
</evidence>
<dbReference type="AlphaFoldDB" id="W2V0R9"/>
<feature type="active site" description="Proton acceptor" evidence="13">
    <location>
        <position position="56"/>
    </location>
</feature>
<evidence type="ECO:0000256" key="4">
    <source>
        <dbReference type="ARBA" id="ARBA00012448"/>
    </source>
</evidence>
<keyword evidence="10" id="KW-0573">Peptidoglycan synthesis</keyword>
<dbReference type="InterPro" id="IPR037167">
    <property type="entry name" value="Peptidase_S11_C_sf"/>
</dbReference>
<keyword evidence="9" id="KW-0133">Cell shape</keyword>
<dbReference type="Pfam" id="PF00768">
    <property type="entry name" value="Peptidase_S11"/>
    <property type="match status" value="1"/>
</dbReference>
<dbReference type="GO" id="GO:0071555">
    <property type="term" value="P:cell wall organization"/>
    <property type="evidence" value="ECO:0007669"/>
    <property type="project" value="UniProtKB-KW"/>
</dbReference>
<protein>
    <recommendedName>
        <fullName evidence="4">serine-type D-Ala-D-Ala carboxypeptidase</fullName>
        <ecNumber evidence="4">3.4.16.4</ecNumber>
    </recommendedName>
</protein>
<evidence type="ECO:0000256" key="12">
    <source>
        <dbReference type="ARBA" id="ARBA00034000"/>
    </source>
</evidence>
<dbReference type="InterPro" id="IPR001967">
    <property type="entry name" value="Peptidase_S11_N"/>
</dbReference>
<dbReference type="SMART" id="SM00936">
    <property type="entry name" value="PBP5_C"/>
    <property type="match status" value="1"/>
</dbReference>
<evidence type="ECO:0000256" key="10">
    <source>
        <dbReference type="ARBA" id="ARBA00022984"/>
    </source>
</evidence>
<evidence type="ECO:0000313" key="18">
    <source>
        <dbReference type="Proteomes" id="UP000018951"/>
    </source>
</evidence>
<name>W2V0R9_9RICK</name>
<evidence type="ECO:0000256" key="15">
    <source>
        <dbReference type="RuleBase" id="RU004016"/>
    </source>
</evidence>
<dbReference type="PANTHER" id="PTHR21581">
    <property type="entry name" value="D-ALANYL-D-ALANINE CARBOXYPEPTIDASE"/>
    <property type="match status" value="1"/>
</dbReference>
<organism evidence="17 18">
    <name type="scientific">Candidatus Xenolissoclinum pacificiensis L6</name>
    <dbReference type="NCBI Taxonomy" id="1401685"/>
    <lineage>
        <taxon>Bacteria</taxon>
        <taxon>Pseudomonadati</taxon>
        <taxon>Pseudomonadota</taxon>
        <taxon>Alphaproteobacteria</taxon>
        <taxon>Rickettsiales</taxon>
        <taxon>Anaplasmataceae</taxon>
        <taxon>Candidatus Xenolissoclinum</taxon>
    </lineage>
</organism>
<comment type="catalytic activity">
    <reaction evidence="12">
        <text>Preferential cleavage: (Ac)2-L-Lys-D-Ala-|-D-Ala. Also transpeptidation of peptidyl-alanyl moieties that are N-acyl substituents of D-alanine.</text>
        <dbReference type="EC" id="3.4.16.4"/>
    </reaction>
</comment>
<dbReference type="Gene3D" id="2.60.410.10">
    <property type="entry name" value="D-Ala-D-Ala carboxypeptidase, C-terminal domain"/>
    <property type="match status" value="1"/>
</dbReference>
<evidence type="ECO:0000259" key="16">
    <source>
        <dbReference type="SMART" id="SM00936"/>
    </source>
</evidence>
<dbReference type="InterPro" id="IPR012907">
    <property type="entry name" value="Peptidase_S11_C"/>
</dbReference>
<comment type="caution">
    <text evidence="17">The sequence shown here is derived from an EMBL/GenBank/DDBJ whole genome shotgun (WGS) entry which is preliminary data.</text>
</comment>